<feature type="domain" description="Fe-S metabolism associated" evidence="6">
    <location>
        <begin position="88"/>
        <end position="209"/>
    </location>
</feature>
<evidence type="ECO:0000256" key="4">
    <source>
        <dbReference type="ARBA" id="ARBA00022946"/>
    </source>
</evidence>
<evidence type="ECO:0000256" key="1">
    <source>
        <dbReference type="ARBA" id="ARBA00004229"/>
    </source>
</evidence>
<dbReference type="SUPFAM" id="SSF82649">
    <property type="entry name" value="SufE/NifU"/>
    <property type="match status" value="1"/>
</dbReference>
<dbReference type="SUPFAM" id="SSF82657">
    <property type="entry name" value="BolA-like"/>
    <property type="match status" value="1"/>
</dbReference>
<dbReference type="Pfam" id="PF02657">
    <property type="entry name" value="SufE"/>
    <property type="match status" value="1"/>
</dbReference>
<dbReference type="InterPro" id="IPR003808">
    <property type="entry name" value="Fe-S_metab-assoc_dom"/>
</dbReference>
<dbReference type="EMBL" id="PQIB02000007">
    <property type="protein sequence ID" value="RLN08501.1"/>
    <property type="molecule type" value="Genomic_DNA"/>
</dbReference>
<keyword evidence="4" id="KW-0809">Transit peptide</keyword>
<dbReference type="PANTHER" id="PTHR46230:SF3">
    <property type="entry name" value="SUFE-LIKE PROTEIN 1, CHLOROPLASTIC_MITOCHONDRIAL"/>
    <property type="match status" value="1"/>
</dbReference>
<evidence type="ECO:0000259" key="6">
    <source>
        <dbReference type="Pfam" id="PF02657"/>
    </source>
</evidence>
<evidence type="ECO:0000256" key="5">
    <source>
        <dbReference type="SAM" id="MobiDB-lite"/>
    </source>
</evidence>
<evidence type="ECO:0000313" key="8">
    <source>
        <dbReference type="Proteomes" id="UP000275267"/>
    </source>
</evidence>
<name>A0A3L6RRQ6_PANMI</name>
<sequence length="375" mass="39701">MAAAASTATAGAPLRLLSSSSSARLSKPLLPRPHCLTLCSPISFQRLTARSAASPSPSPSTTSSSPSASGSVDPSELPPALRDIVGLFQSVPDERTRYKQLLAYAARLPPMDPALKTDSNRVRGCVSQVWVHAEPEEGDGGGLSVRFHADSDAQLTKGLAALLVLGLSGAPAEDVAKVPVEFIELLGIRQSLSPSRNSGLLNMLSLMKRKALEIAGDAGGDSTTSQQSVQEVAESRADGMENKGSEFAAFGVQEDEKSVADTPSQEEQLEEVPDNFVEGNGSSLGGGRKERIRESLERALLPAELEIEDISHLHKGHAGVAGSNGETHFNVRVVSKEFEGKSLLKRHRAVYDLLQDELKTGLHALSIDAKTPSEV</sequence>
<protein>
    <submittedName>
        <fullName evidence="7">SufE-like protein 1, chloroplastic/mitochondrial</fullName>
    </submittedName>
</protein>
<accession>A0A3L6RRQ6</accession>
<dbReference type="GO" id="GO:0016226">
    <property type="term" value="P:iron-sulfur cluster assembly"/>
    <property type="evidence" value="ECO:0007669"/>
    <property type="project" value="TreeGrafter"/>
</dbReference>
<feature type="region of interest" description="Disordered" evidence="5">
    <location>
        <begin position="50"/>
        <end position="76"/>
    </location>
</feature>
<keyword evidence="3" id="KW-0934">Plastid</keyword>
<dbReference type="InterPro" id="IPR002634">
    <property type="entry name" value="BolA"/>
</dbReference>
<feature type="compositionally biased region" description="Low complexity" evidence="5">
    <location>
        <begin position="50"/>
        <end position="71"/>
    </location>
</feature>
<feature type="region of interest" description="Disordered" evidence="5">
    <location>
        <begin position="249"/>
        <end position="270"/>
    </location>
</feature>
<comment type="caution">
    <text evidence="7">The sequence shown here is derived from an EMBL/GenBank/DDBJ whole genome shotgun (WGS) entry which is preliminary data.</text>
</comment>
<organism evidence="7 8">
    <name type="scientific">Panicum miliaceum</name>
    <name type="common">Proso millet</name>
    <name type="synonym">Broomcorn millet</name>
    <dbReference type="NCBI Taxonomy" id="4540"/>
    <lineage>
        <taxon>Eukaryota</taxon>
        <taxon>Viridiplantae</taxon>
        <taxon>Streptophyta</taxon>
        <taxon>Embryophyta</taxon>
        <taxon>Tracheophyta</taxon>
        <taxon>Spermatophyta</taxon>
        <taxon>Magnoliopsida</taxon>
        <taxon>Liliopsida</taxon>
        <taxon>Poales</taxon>
        <taxon>Poaceae</taxon>
        <taxon>PACMAD clade</taxon>
        <taxon>Panicoideae</taxon>
        <taxon>Panicodae</taxon>
        <taxon>Paniceae</taxon>
        <taxon>Panicinae</taxon>
        <taxon>Panicum</taxon>
        <taxon>Panicum sect. Panicum</taxon>
    </lineage>
</organism>
<dbReference type="Gene3D" id="3.90.1010.10">
    <property type="match status" value="1"/>
</dbReference>
<dbReference type="Gene3D" id="3.30.300.90">
    <property type="entry name" value="BolA-like"/>
    <property type="match status" value="1"/>
</dbReference>
<dbReference type="Proteomes" id="UP000275267">
    <property type="component" value="Unassembled WGS sequence"/>
</dbReference>
<reference evidence="8" key="1">
    <citation type="journal article" date="2019" name="Nat. Commun.">
        <title>The genome of broomcorn millet.</title>
        <authorList>
            <person name="Zou C."/>
            <person name="Miki D."/>
            <person name="Li D."/>
            <person name="Tang Q."/>
            <person name="Xiao L."/>
            <person name="Rajput S."/>
            <person name="Deng P."/>
            <person name="Jia W."/>
            <person name="Huang R."/>
            <person name="Zhang M."/>
            <person name="Sun Y."/>
            <person name="Hu J."/>
            <person name="Fu X."/>
            <person name="Schnable P.S."/>
            <person name="Li F."/>
            <person name="Zhang H."/>
            <person name="Feng B."/>
            <person name="Zhu X."/>
            <person name="Liu R."/>
            <person name="Schnable J.C."/>
            <person name="Zhu J.-K."/>
            <person name="Zhang H."/>
        </authorList>
    </citation>
    <scope>NUCLEOTIDE SEQUENCE [LARGE SCALE GENOMIC DNA]</scope>
</reference>
<dbReference type="STRING" id="4540.A0A3L6RRQ6"/>
<dbReference type="GO" id="GO:0009507">
    <property type="term" value="C:chloroplast"/>
    <property type="evidence" value="ECO:0007669"/>
    <property type="project" value="UniProtKB-SubCell"/>
</dbReference>
<keyword evidence="8" id="KW-1185">Reference proteome</keyword>
<keyword evidence="2" id="KW-0150">Chloroplast</keyword>
<dbReference type="OrthoDB" id="411584at2759"/>
<dbReference type="PANTHER" id="PTHR46230">
    <property type="match status" value="1"/>
</dbReference>
<proteinExistence type="predicted"/>
<dbReference type="FunFam" id="3.30.300.90:FF:000004">
    <property type="entry name" value="SufE-like protein, chloroplastic"/>
    <property type="match status" value="1"/>
</dbReference>
<dbReference type="InterPro" id="IPR036065">
    <property type="entry name" value="BolA-like_sf"/>
</dbReference>
<dbReference type="AlphaFoldDB" id="A0A3L6RRQ6"/>
<evidence type="ECO:0000256" key="2">
    <source>
        <dbReference type="ARBA" id="ARBA00022528"/>
    </source>
</evidence>
<evidence type="ECO:0000256" key="3">
    <source>
        <dbReference type="ARBA" id="ARBA00022640"/>
    </source>
</evidence>
<gene>
    <name evidence="7" type="ORF">C2845_PM11G26140</name>
</gene>
<evidence type="ECO:0000313" key="7">
    <source>
        <dbReference type="EMBL" id="RLN08501.1"/>
    </source>
</evidence>
<dbReference type="Pfam" id="PF01722">
    <property type="entry name" value="BolA"/>
    <property type="match status" value="1"/>
</dbReference>
<comment type="subcellular location">
    <subcellularLocation>
        <location evidence="1">Plastid</location>
        <location evidence="1">Chloroplast</location>
    </subcellularLocation>
</comment>